<keyword evidence="3 10" id="KW-0328">Glycosyltransferase</keyword>
<comment type="catalytic activity">
    <reaction evidence="10">
        <text>di-trans,octa-cis-undecaprenyl diphospho-N-acetyl-alpha-D-muramoyl-L-alanyl-D-glutamyl-meso-2,6-diaminopimeloyl-D-alanyl-D-alanine + UDP-N-acetyl-alpha-D-glucosamine = di-trans,octa-cis-undecaprenyl diphospho-[N-acetyl-alpha-D-glucosaminyl-(1-&gt;4)]-N-acetyl-alpha-D-muramoyl-L-alanyl-D-glutamyl-meso-2,6-diaminopimeloyl-D-alanyl-D-alanine + UDP + H(+)</text>
        <dbReference type="Rhea" id="RHEA:31227"/>
        <dbReference type="ChEBI" id="CHEBI:15378"/>
        <dbReference type="ChEBI" id="CHEBI:57705"/>
        <dbReference type="ChEBI" id="CHEBI:58223"/>
        <dbReference type="ChEBI" id="CHEBI:61387"/>
        <dbReference type="ChEBI" id="CHEBI:61388"/>
        <dbReference type="EC" id="2.4.1.227"/>
    </reaction>
</comment>
<keyword evidence="1 10" id="KW-1003">Cell membrane</keyword>
<name>A0A5Q2RM96_9ACTN</name>
<dbReference type="GO" id="GO:0071555">
    <property type="term" value="P:cell wall organization"/>
    <property type="evidence" value="ECO:0007669"/>
    <property type="project" value="UniProtKB-KW"/>
</dbReference>
<keyword evidence="8 10" id="KW-0131">Cell cycle</keyword>
<comment type="subcellular location">
    <subcellularLocation>
        <location evidence="10">Cell membrane</location>
        <topology evidence="10">Peripheral membrane protein</topology>
        <orientation evidence="10">Cytoplasmic side</orientation>
    </subcellularLocation>
</comment>
<dbReference type="GO" id="GO:0051991">
    <property type="term" value="F:UDP-N-acetyl-D-glucosamine:N-acetylmuramoyl-L-alanyl-D-glutamyl-meso-2,6-diaminopimelyl-D-alanyl-D-alanine-diphosphoundecaprenol 4-beta-N-acetylglucosaminlytransferase activity"/>
    <property type="evidence" value="ECO:0007669"/>
    <property type="project" value="RHEA"/>
</dbReference>
<accession>A0A5Q2RM96</accession>
<evidence type="ECO:0000313" key="13">
    <source>
        <dbReference type="EMBL" id="QGG95546.1"/>
    </source>
</evidence>
<evidence type="ECO:0000256" key="8">
    <source>
        <dbReference type="ARBA" id="ARBA00023306"/>
    </source>
</evidence>
<keyword evidence="5 10" id="KW-0133">Cell shape</keyword>
<feature type="binding site" evidence="10">
    <location>
        <position position="137"/>
    </location>
    <ligand>
        <name>UDP-N-acetyl-alpha-D-glucosamine</name>
        <dbReference type="ChEBI" id="CHEBI:57705"/>
    </ligand>
</feature>
<evidence type="ECO:0000256" key="10">
    <source>
        <dbReference type="HAMAP-Rule" id="MF_00033"/>
    </source>
</evidence>
<evidence type="ECO:0000256" key="2">
    <source>
        <dbReference type="ARBA" id="ARBA00022618"/>
    </source>
</evidence>
<proteinExistence type="inferred from homology"/>
<evidence type="ECO:0000256" key="5">
    <source>
        <dbReference type="ARBA" id="ARBA00022960"/>
    </source>
</evidence>
<keyword evidence="6 10" id="KW-0573">Peptidoglycan synthesis</keyword>
<feature type="binding site" evidence="10">
    <location>
        <position position="212"/>
    </location>
    <ligand>
        <name>UDP-N-acetyl-alpha-D-glucosamine</name>
        <dbReference type="ChEBI" id="CHEBI:57705"/>
    </ligand>
</feature>
<gene>
    <name evidence="10" type="primary">murG</name>
    <name evidence="13" type="ORF">GH723_10820</name>
</gene>
<evidence type="ECO:0000259" key="11">
    <source>
        <dbReference type="Pfam" id="PF03033"/>
    </source>
</evidence>
<dbReference type="AlphaFoldDB" id="A0A5Q2RM96"/>
<dbReference type="Gene3D" id="3.40.50.2000">
    <property type="entry name" value="Glycogen Phosphorylase B"/>
    <property type="match status" value="2"/>
</dbReference>
<dbReference type="HAMAP" id="MF_00033">
    <property type="entry name" value="MurG"/>
    <property type="match status" value="1"/>
</dbReference>
<feature type="binding site" evidence="10">
    <location>
        <begin position="21"/>
        <end position="23"/>
    </location>
    <ligand>
        <name>UDP-N-acetyl-alpha-D-glucosamine</name>
        <dbReference type="ChEBI" id="CHEBI:57705"/>
    </ligand>
</feature>
<dbReference type="Pfam" id="PF03033">
    <property type="entry name" value="Glyco_transf_28"/>
    <property type="match status" value="1"/>
</dbReference>
<dbReference type="Pfam" id="PF04101">
    <property type="entry name" value="Glyco_tran_28_C"/>
    <property type="match status" value="1"/>
</dbReference>
<feature type="domain" description="Glycosyl transferase family 28 C-terminal" evidence="12">
    <location>
        <begin position="206"/>
        <end position="372"/>
    </location>
</feature>
<evidence type="ECO:0000313" key="14">
    <source>
        <dbReference type="Proteomes" id="UP000334019"/>
    </source>
</evidence>
<keyword evidence="14" id="KW-1185">Reference proteome</keyword>
<dbReference type="Proteomes" id="UP000334019">
    <property type="component" value="Chromosome"/>
</dbReference>
<dbReference type="PANTHER" id="PTHR21015">
    <property type="entry name" value="UDP-N-ACETYLGLUCOSAMINE--N-ACETYLMURAMYL-(PENTAPEPTIDE) PYROPHOSPHORYL-UNDECAPRENOL N-ACETYLGLUCOSAMINE TRANSFERASE 1"/>
    <property type="match status" value="1"/>
</dbReference>
<dbReference type="GO" id="GO:0008360">
    <property type="term" value="P:regulation of cell shape"/>
    <property type="evidence" value="ECO:0007669"/>
    <property type="project" value="UniProtKB-KW"/>
</dbReference>
<evidence type="ECO:0000256" key="1">
    <source>
        <dbReference type="ARBA" id="ARBA00022475"/>
    </source>
</evidence>
<evidence type="ECO:0000256" key="6">
    <source>
        <dbReference type="ARBA" id="ARBA00022984"/>
    </source>
</evidence>
<dbReference type="SUPFAM" id="SSF53756">
    <property type="entry name" value="UDP-Glycosyltransferase/glycogen phosphorylase"/>
    <property type="match status" value="1"/>
</dbReference>
<dbReference type="KEGG" id="atq:GH723_10820"/>
<dbReference type="InterPro" id="IPR007235">
    <property type="entry name" value="Glyco_trans_28_C"/>
</dbReference>
<dbReference type="EC" id="2.4.1.227" evidence="10"/>
<feature type="binding site" evidence="10">
    <location>
        <position position="314"/>
    </location>
    <ligand>
        <name>UDP-N-acetyl-alpha-D-glucosamine</name>
        <dbReference type="ChEBI" id="CHEBI:57705"/>
    </ligand>
</feature>
<dbReference type="GO" id="GO:0005975">
    <property type="term" value="P:carbohydrate metabolic process"/>
    <property type="evidence" value="ECO:0007669"/>
    <property type="project" value="InterPro"/>
</dbReference>
<evidence type="ECO:0000256" key="7">
    <source>
        <dbReference type="ARBA" id="ARBA00023136"/>
    </source>
</evidence>
<evidence type="ECO:0000256" key="4">
    <source>
        <dbReference type="ARBA" id="ARBA00022679"/>
    </source>
</evidence>
<dbReference type="InterPro" id="IPR004276">
    <property type="entry name" value="GlycoTrans_28_N"/>
</dbReference>
<dbReference type="RefSeq" id="WP_153759653.1">
    <property type="nucleotide sequence ID" value="NZ_CP045851.1"/>
</dbReference>
<keyword evidence="2 10" id="KW-0132">Cell division</keyword>
<dbReference type="GO" id="GO:0050511">
    <property type="term" value="F:undecaprenyldiphospho-muramoylpentapeptide beta-N-acetylglucosaminyltransferase activity"/>
    <property type="evidence" value="ECO:0007669"/>
    <property type="project" value="UniProtKB-UniRule"/>
</dbReference>
<comment type="function">
    <text evidence="10">Cell wall formation. Catalyzes the transfer of a GlcNAc subunit on undecaprenyl-pyrophosphoryl-MurNAc-pentapeptide (lipid intermediate I) to form undecaprenyl-pyrophosphoryl-MurNAc-(pentapeptide)GlcNAc (lipid intermediate II).</text>
</comment>
<protein>
    <recommendedName>
        <fullName evidence="10">UDP-N-acetylglucosamine--N-acetylmuramyl-(pentapeptide) pyrophosphoryl-undecaprenol N-acetylglucosamine transferase</fullName>
        <ecNumber evidence="10">2.4.1.227</ecNumber>
    </recommendedName>
    <alternativeName>
        <fullName evidence="10">Undecaprenyl-PP-MurNAc-pentapeptide-UDPGlcNAc GlcNAc transferase</fullName>
    </alternativeName>
</protein>
<dbReference type="PANTHER" id="PTHR21015:SF22">
    <property type="entry name" value="GLYCOSYLTRANSFERASE"/>
    <property type="match status" value="1"/>
</dbReference>
<feature type="binding site" evidence="10">
    <location>
        <position position="174"/>
    </location>
    <ligand>
        <name>UDP-N-acetyl-alpha-D-glucosamine</name>
        <dbReference type="ChEBI" id="CHEBI:57705"/>
    </ligand>
</feature>
<reference evidence="13 14" key="1">
    <citation type="submission" date="2019-11" db="EMBL/GenBank/DDBJ databases">
        <authorList>
            <person name="He Y."/>
        </authorList>
    </citation>
    <scope>NUCLEOTIDE SEQUENCE [LARGE SCALE GENOMIC DNA]</scope>
    <source>
        <strain evidence="13 14">SCSIO 58843</strain>
    </source>
</reference>
<feature type="domain" description="Glycosyltransferase family 28 N-terminal" evidence="11">
    <location>
        <begin position="15"/>
        <end position="154"/>
    </location>
</feature>
<comment type="similarity">
    <text evidence="10">Belongs to the glycosyltransferase 28 family. MurG subfamily.</text>
</comment>
<evidence type="ECO:0000259" key="12">
    <source>
        <dbReference type="Pfam" id="PF04101"/>
    </source>
</evidence>
<sequence length="383" mass="39919">MTDPVPPTEPRTWCLVAGGGTAGHVVPGLAVARALVDAGHPPESIHFLGSARGTETSMVPAAGHPLTVLPGRGLNDRRVNLENLRAAWGIVRGVVRGIGVVRRLRPSVVLSLGGYAAVPGVVGAAIWRVPVVVTEQNARASLANRLAGRVARACAVPAARTDLPRAVVTGNPVRPEIVEAAEVAADPVRRAALRAELGVGEDQVLVFVQSGSLGARSVNRAVIDLVGRLAERDDVHVRHVIGRRDWHTEHAPTPTTVDGGLVYDPVEYEDETPRWMAAADLFIGRSGASTVAELAVVGLASILVPLPIAPRDAQRANAELLVEVGAARIVADAELTGARLEAVVAELISDRAVLAATGRAALDAGHPDAARRVAALCEEHARG</sequence>
<comment type="pathway">
    <text evidence="10">Cell wall biogenesis; peptidoglycan biosynthesis.</text>
</comment>
<dbReference type="GO" id="GO:0009252">
    <property type="term" value="P:peptidoglycan biosynthetic process"/>
    <property type="evidence" value="ECO:0007669"/>
    <property type="project" value="UniProtKB-UniRule"/>
</dbReference>
<dbReference type="InterPro" id="IPR006009">
    <property type="entry name" value="GlcNAc_MurG"/>
</dbReference>
<dbReference type="GO" id="GO:0005886">
    <property type="term" value="C:plasma membrane"/>
    <property type="evidence" value="ECO:0007669"/>
    <property type="project" value="UniProtKB-SubCell"/>
</dbReference>
<keyword evidence="4 10" id="KW-0808">Transferase</keyword>
<evidence type="ECO:0000256" key="9">
    <source>
        <dbReference type="ARBA" id="ARBA00023316"/>
    </source>
</evidence>
<organism evidence="13 14">
    <name type="scientific">Actinomarinicola tropica</name>
    <dbReference type="NCBI Taxonomy" id="2789776"/>
    <lineage>
        <taxon>Bacteria</taxon>
        <taxon>Bacillati</taxon>
        <taxon>Actinomycetota</taxon>
        <taxon>Acidimicrobiia</taxon>
        <taxon>Acidimicrobiales</taxon>
        <taxon>Iamiaceae</taxon>
        <taxon>Actinomarinicola</taxon>
    </lineage>
</organism>
<evidence type="ECO:0000256" key="3">
    <source>
        <dbReference type="ARBA" id="ARBA00022676"/>
    </source>
</evidence>
<dbReference type="EMBL" id="CP045851">
    <property type="protein sequence ID" value="QGG95546.1"/>
    <property type="molecule type" value="Genomic_DNA"/>
</dbReference>
<dbReference type="CDD" id="cd03785">
    <property type="entry name" value="GT28_MurG"/>
    <property type="match status" value="1"/>
</dbReference>
<keyword evidence="7 10" id="KW-0472">Membrane</keyword>
<dbReference type="GO" id="GO:0051301">
    <property type="term" value="P:cell division"/>
    <property type="evidence" value="ECO:0007669"/>
    <property type="project" value="UniProtKB-KW"/>
</dbReference>
<dbReference type="UniPathway" id="UPA00219"/>
<comment type="caution">
    <text evidence="10">Lacks conserved residue(s) required for the propagation of feature annotation.</text>
</comment>
<keyword evidence="9 10" id="KW-0961">Cell wall biogenesis/degradation</keyword>